<evidence type="ECO:0000256" key="1">
    <source>
        <dbReference type="ARBA" id="ARBA00009104"/>
    </source>
</evidence>
<dbReference type="RefSeq" id="WP_052727745.1">
    <property type="nucleotide sequence ID" value="NZ_CP084389.1"/>
</dbReference>
<comment type="similarity">
    <text evidence="1">Belongs to the zeta toxin family.</text>
</comment>
<evidence type="ECO:0000259" key="8">
    <source>
        <dbReference type="Pfam" id="PF06414"/>
    </source>
</evidence>
<keyword evidence="3" id="KW-1277">Toxin-antitoxin system</keyword>
<evidence type="ECO:0000256" key="4">
    <source>
        <dbReference type="ARBA" id="ARBA00022741"/>
    </source>
</evidence>
<evidence type="ECO:0000313" key="9">
    <source>
        <dbReference type="EMBL" id="UZX29786.1"/>
    </source>
</evidence>
<keyword evidence="5" id="KW-0067">ATP-binding</keyword>
<dbReference type="Pfam" id="PF06414">
    <property type="entry name" value="Zeta_toxin"/>
    <property type="match status" value="1"/>
</dbReference>
<evidence type="ECO:0000313" key="10">
    <source>
        <dbReference type="Proteomes" id="UP001164557"/>
    </source>
</evidence>
<organism evidence="9 10">
    <name type="scientific">Lactobacillus helsingborgensis</name>
    <dbReference type="NCBI Taxonomy" id="1218494"/>
    <lineage>
        <taxon>Bacteria</taxon>
        <taxon>Bacillati</taxon>
        <taxon>Bacillota</taxon>
        <taxon>Bacilli</taxon>
        <taxon>Lactobacillales</taxon>
        <taxon>Lactobacillaceae</taxon>
        <taxon>Lactobacillus</taxon>
    </lineage>
</organism>
<proteinExistence type="inferred from homology"/>
<dbReference type="EC" id="2.7.1.176" evidence="2"/>
<dbReference type="EMBL" id="CP084389">
    <property type="protein sequence ID" value="UZX29786.1"/>
    <property type="molecule type" value="Genomic_DNA"/>
</dbReference>
<dbReference type="AlphaFoldDB" id="A0AA47B462"/>
<dbReference type="InterPro" id="IPR010488">
    <property type="entry name" value="Zeta_toxin_domain"/>
</dbReference>
<evidence type="ECO:0000256" key="7">
    <source>
        <dbReference type="ARBA" id="ARBA00048178"/>
    </source>
</evidence>
<feature type="domain" description="Zeta toxin" evidence="8">
    <location>
        <begin position="2"/>
        <end position="49"/>
    </location>
</feature>
<gene>
    <name evidence="9" type="ORF">LDX53_00685</name>
</gene>
<evidence type="ECO:0000256" key="6">
    <source>
        <dbReference type="ARBA" id="ARBA00032897"/>
    </source>
</evidence>
<evidence type="ECO:0000256" key="5">
    <source>
        <dbReference type="ARBA" id="ARBA00022840"/>
    </source>
</evidence>
<sequence>MQPIFILIRGNSGSGKSTLATSLQEYFGYQQCLLLHEDILRLDILHAKENISGPTASLIELMTILGGEYYPITILEGILPKSIYEPTLTKLIHRFGSGAYVYYLDVPFAQTLINNSQKQNPFPTEVLQKWWLEDDTLDTLGINERKLTNGTVSELTKQILSDIQIGTNKKDD</sequence>
<name>A0AA47B462_9LACO</name>
<evidence type="ECO:0000256" key="3">
    <source>
        <dbReference type="ARBA" id="ARBA00022649"/>
    </source>
</evidence>
<protein>
    <recommendedName>
        <fullName evidence="6">UDP-N-acetylglucosamine kinase</fullName>
        <ecNumber evidence="2">2.7.1.176</ecNumber>
    </recommendedName>
    <alternativeName>
        <fullName evidence="6">UDP-N-acetylglucosamine kinase</fullName>
    </alternativeName>
</protein>
<reference evidence="9" key="1">
    <citation type="submission" date="2021-09" db="EMBL/GenBank/DDBJ databases">
        <title>Lactobacillus species from Apis mellifera, Switzerland.</title>
        <authorList>
            <person name="Pfister J."/>
            <person name="Brown A."/>
            <person name="Neumann P."/>
            <person name="Collaud A."/>
            <person name="Retschnig G."/>
            <person name="Perreten V."/>
        </authorList>
    </citation>
    <scope>NUCLEOTIDE SEQUENCE</scope>
    <source>
        <strain evidence="9">IBH002</strain>
    </source>
</reference>
<dbReference type="GO" id="GO:0005524">
    <property type="term" value="F:ATP binding"/>
    <property type="evidence" value="ECO:0007669"/>
    <property type="project" value="UniProtKB-KW"/>
</dbReference>
<dbReference type="Gene3D" id="3.40.50.300">
    <property type="entry name" value="P-loop containing nucleotide triphosphate hydrolases"/>
    <property type="match status" value="1"/>
</dbReference>
<evidence type="ECO:0000256" key="2">
    <source>
        <dbReference type="ARBA" id="ARBA00011963"/>
    </source>
</evidence>
<comment type="catalytic activity">
    <reaction evidence="7">
        <text>UDP-N-acetyl-alpha-D-glucosamine + ATP = UDP-N-acetyl-alpha-D-glucosamine 3'-phosphate + ADP + H(+)</text>
        <dbReference type="Rhea" id="RHEA:32671"/>
        <dbReference type="ChEBI" id="CHEBI:15378"/>
        <dbReference type="ChEBI" id="CHEBI:30616"/>
        <dbReference type="ChEBI" id="CHEBI:57705"/>
        <dbReference type="ChEBI" id="CHEBI:64353"/>
        <dbReference type="ChEBI" id="CHEBI:456216"/>
        <dbReference type="EC" id="2.7.1.176"/>
    </reaction>
</comment>
<dbReference type="SUPFAM" id="SSF52540">
    <property type="entry name" value="P-loop containing nucleoside triphosphate hydrolases"/>
    <property type="match status" value="1"/>
</dbReference>
<dbReference type="GO" id="GO:0016301">
    <property type="term" value="F:kinase activity"/>
    <property type="evidence" value="ECO:0007669"/>
    <property type="project" value="InterPro"/>
</dbReference>
<accession>A0AA47B462</accession>
<dbReference type="Proteomes" id="UP001164557">
    <property type="component" value="Chromosome"/>
</dbReference>
<keyword evidence="4" id="KW-0547">Nucleotide-binding</keyword>
<dbReference type="InterPro" id="IPR027417">
    <property type="entry name" value="P-loop_NTPase"/>
</dbReference>
<keyword evidence="10" id="KW-1185">Reference proteome</keyword>